<protein>
    <submittedName>
        <fullName evidence="2">Uncharacterized protein</fullName>
    </submittedName>
</protein>
<reference evidence="2 3" key="1">
    <citation type="submission" date="2018-01" db="EMBL/GenBank/DDBJ databases">
        <title>Arthrobacter sp. nov., from glaciers in China.</title>
        <authorList>
            <person name="Liu Q."/>
            <person name="Xin Y.-H."/>
        </authorList>
    </citation>
    <scope>NUCLEOTIDE SEQUENCE [LARGE SCALE GENOMIC DNA]</scope>
    <source>
        <strain evidence="2 3">HLT2-12-2</strain>
    </source>
</reference>
<dbReference type="AlphaFoldDB" id="A0A2S4A1P2"/>
<organism evidence="2 3">
    <name type="scientific">Arthrobacter glacialis</name>
    <dbReference type="NCBI Taxonomy" id="1664"/>
    <lineage>
        <taxon>Bacteria</taxon>
        <taxon>Bacillati</taxon>
        <taxon>Actinomycetota</taxon>
        <taxon>Actinomycetes</taxon>
        <taxon>Micrococcales</taxon>
        <taxon>Micrococcaceae</taxon>
        <taxon>Arthrobacter</taxon>
    </lineage>
</organism>
<evidence type="ECO:0000313" key="3">
    <source>
        <dbReference type="Proteomes" id="UP000237061"/>
    </source>
</evidence>
<evidence type="ECO:0000313" key="2">
    <source>
        <dbReference type="EMBL" id="POH75294.1"/>
    </source>
</evidence>
<comment type="caution">
    <text evidence="2">The sequence shown here is derived from an EMBL/GenBank/DDBJ whole genome shotgun (WGS) entry which is preliminary data.</text>
</comment>
<evidence type="ECO:0000256" key="1">
    <source>
        <dbReference type="SAM" id="MobiDB-lite"/>
    </source>
</evidence>
<name>A0A2S4A1P2_ARTGL</name>
<gene>
    <name evidence="2" type="ORF">CVS27_01435</name>
</gene>
<dbReference type="Proteomes" id="UP000237061">
    <property type="component" value="Unassembled WGS sequence"/>
</dbReference>
<dbReference type="RefSeq" id="WP_103463951.1">
    <property type="nucleotide sequence ID" value="NZ_PPXC01000001.1"/>
</dbReference>
<feature type="region of interest" description="Disordered" evidence="1">
    <location>
        <begin position="13"/>
        <end position="32"/>
    </location>
</feature>
<dbReference type="EMBL" id="PPXC01000001">
    <property type="protein sequence ID" value="POH75294.1"/>
    <property type="molecule type" value="Genomic_DNA"/>
</dbReference>
<keyword evidence="3" id="KW-1185">Reference proteome</keyword>
<proteinExistence type="predicted"/>
<accession>A0A2S4A1P2</accession>
<sequence length="67" mass="7768">MLKKICRFSVRNGAPPHDQLSPDSSVETRTEGYSIRNIGRHDIAMRDRMLLIVCGTTKFHDARNYYK</sequence>